<dbReference type="STRING" id="3694.B9I622"/>
<organism evidence="1 2">
    <name type="scientific">Populus trichocarpa</name>
    <name type="common">Western balsam poplar</name>
    <name type="synonym">Populus balsamifera subsp. trichocarpa</name>
    <dbReference type="NCBI Taxonomy" id="3694"/>
    <lineage>
        <taxon>Eukaryota</taxon>
        <taxon>Viridiplantae</taxon>
        <taxon>Streptophyta</taxon>
        <taxon>Embryophyta</taxon>
        <taxon>Tracheophyta</taxon>
        <taxon>Spermatophyta</taxon>
        <taxon>Magnoliopsida</taxon>
        <taxon>eudicotyledons</taxon>
        <taxon>Gunneridae</taxon>
        <taxon>Pentapetalae</taxon>
        <taxon>rosids</taxon>
        <taxon>fabids</taxon>
        <taxon>Malpighiales</taxon>
        <taxon>Salicaceae</taxon>
        <taxon>Saliceae</taxon>
        <taxon>Populus</taxon>
    </lineage>
</organism>
<name>B9I622_POPTR</name>
<sequence>MLARGSNQEFKIPSGISAKEESQKTSYHQIIRKSRTLIYTERRVN</sequence>
<dbReference type="eggNOG" id="ENOG502QVNF">
    <property type="taxonomic scope" value="Eukaryota"/>
</dbReference>
<dbReference type="InParanoid" id="B9I622"/>
<dbReference type="EMBL" id="CM009302">
    <property type="protein sequence ID" value="PNT07023.2"/>
    <property type="molecule type" value="Genomic_DNA"/>
</dbReference>
<dbReference type="PANTHER" id="PTHR31860">
    <property type="entry name" value="HEAT-INDUCIBLE TRANSCRIPTION REPRESSOR (DUF639)-RELATED"/>
    <property type="match status" value="1"/>
</dbReference>
<dbReference type="Pfam" id="PF04842">
    <property type="entry name" value="DUF639"/>
    <property type="match status" value="1"/>
</dbReference>
<dbReference type="KEGG" id="pop:7489690"/>
<dbReference type="HOGENOM" id="CLU_007765_1_0_1"/>
<evidence type="ECO:0000313" key="2">
    <source>
        <dbReference type="Proteomes" id="UP000006729"/>
    </source>
</evidence>
<proteinExistence type="predicted"/>
<keyword evidence="2" id="KW-1185">Reference proteome</keyword>
<dbReference type="OrthoDB" id="1903413at2759"/>
<accession>B9I622</accession>
<dbReference type="Proteomes" id="UP000006729">
    <property type="component" value="Chromosome 13"/>
</dbReference>
<comment type="caution">
    <text evidence="1">The sequence shown here is derived from an EMBL/GenBank/DDBJ whole genome shotgun (WGS) entry which is preliminary data.</text>
</comment>
<dbReference type="InterPro" id="IPR006927">
    <property type="entry name" value="DUF639"/>
</dbReference>
<gene>
    <name evidence="1" type="ORF">POPTR_013G064250v4</name>
</gene>
<dbReference type="AlphaFoldDB" id="B9I622"/>
<dbReference type="PANTHER" id="PTHR31860:SF5">
    <property type="entry name" value="ARGH (DUF639)"/>
    <property type="match status" value="1"/>
</dbReference>
<evidence type="ECO:0000313" key="1">
    <source>
        <dbReference type="EMBL" id="PNT07023.2"/>
    </source>
</evidence>
<evidence type="ECO:0008006" key="3">
    <source>
        <dbReference type="Google" id="ProtNLM"/>
    </source>
</evidence>
<protein>
    <recommendedName>
        <fullName evidence="3">DUF639 domain-containing protein</fullName>
    </recommendedName>
</protein>
<reference evidence="1 2" key="1">
    <citation type="journal article" date="2006" name="Science">
        <title>The genome of black cottonwood, Populus trichocarpa (Torr. &amp; Gray).</title>
        <authorList>
            <person name="Tuskan G.A."/>
            <person name="Difazio S."/>
            <person name="Jansson S."/>
            <person name="Bohlmann J."/>
            <person name="Grigoriev I."/>
            <person name="Hellsten U."/>
            <person name="Putnam N."/>
            <person name="Ralph S."/>
            <person name="Rombauts S."/>
            <person name="Salamov A."/>
            <person name="Schein J."/>
            <person name="Sterck L."/>
            <person name="Aerts A."/>
            <person name="Bhalerao R.R."/>
            <person name="Bhalerao R.P."/>
            <person name="Blaudez D."/>
            <person name="Boerjan W."/>
            <person name="Brun A."/>
            <person name="Brunner A."/>
            <person name="Busov V."/>
            <person name="Campbell M."/>
            <person name="Carlson J."/>
            <person name="Chalot M."/>
            <person name="Chapman J."/>
            <person name="Chen G.L."/>
            <person name="Cooper D."/>
            <person name="Coutinho P.M."/>
            <person name="Couturier J."/>
            <person name="Covert S."/>
            <person name="Cronk Q."/>
            <person name="Cunningham R."/>
            <person name="Davis J."/>
            <person name="Degroeve S."/>
            <person name="Dejardin A."/>
            <person name="Depamphilis C."/>
            <person name="Detter J."/>
            <person name="Dirks B."/>
            <person name="Dubchak I."/>
            <person name="Duplessis S."/>
            <person name="Ehlting J."/>
            <person name="Ellis B."/>
            <person name="Gendler K."/>
            <person name="Goodstein D."/>
            <person name="Gribskov M."/>
            <person name="Grimwood J."/>
            <person name="Groover A."/>
            <person name="Gunter L."/>
            <person name="Hamberger B."/>
            <person name="Heinze B."/>
            <person name="Helariutta Y."/>
            <person name="Henrissat B."/>
            <person name="Holligan D."/>
            <person name="Holt R."/>
            <person name="Huang W."/>
            <person name="Islam-Faridi N."/>
            <person name="Jones S."/>
            <person name="Jones-Rhoades M."/>
            <person name="Jorgensen R."/>
            <person name="Joshi C."/>
            <person name="Kangasjarvi J."/>
            <person name="Karlsson J."/>
            <person name="Kelleher C."/>
            <person name="Kirkpatrick R."/>
            <person name="Kirst M."/>
            <person name="Kohler A."/>
            <person name="Kalluri U."/>
            <person name="Larimer F."/>
            <person name="Leebens-Mack J."/>
            <person name="Leple J.C."/>
            <person name="Locascio P."/>
            <person name="Lou Y."/>
            <person name="Lucas S."/>
            <person name="Martin F."/>
            <person name="Montanini B."/>
            <person name="Napoli C."/>
            <person name="Nelson D.R."/>
            <person name="Nelson C."/>
            <person name="Nieminen K."/>
            <person name="Nilsson O."/>
            <person name="Pereda V."/>
            <person name="Peter G."/>
            <person name="Philippe R."/>
            <person name="Pilate G."/>
            <person name="Poliakov A."/>
            <person name="Razumovskaya J."/>
            <person name="Richardson P."/>
            <person name="Rinaldi C."/>
            <person name="Ritland K."/>
            <person name="Rouze P."/>
            <person name="Ryaboy D."/>
            <person name="Schmutz J."/>
            <person name="Schrader J."/>
            <person name="Segerman B."/>
            <person name="Shin H."/>
            <person name="Siddiqui A."/>
            <person name="Sterky F."/>
            <person name="Terry A."/>
            <person name="Tsai C.J."/>
            <person name="Uberbacher E."/>
            <person name="Unneberg P."/>
            <person name="Vahala J."/>
            <person name="Wall K."/>
            <person name="Wessler S."/>
            <person name="Yang G."/>
            <person name="Yin T."/>
            <person name="Douglas C."/>
            <person name="Marra M."/>
            <person name="Sandberg G."/>
            <person name="Van de Peer Y."/>
            <person name="Rokhsar D."/>
        </authorList>
    </citation>
    <scope>NUCLEOTIDE SEQUENCE [LARGE SCALE GENOMIC DNA]</scope>
    <source>
        <strain evidence="2">cv. Nisqually</strain>
    </source>
</reference>